<dbReference type="SUPFAM" id="SSF143422">
    <property type="entry name" value="Transposase IS200-like"/>
    <property type="match status" value="1"/>
</dbReference>
<dbReference type="PANTHER" id="PTHR36966:SF1">
    <property type="entry name" value="REP-ASSOCIATED TYROSINE TRANSPOSASE"/>
    <property type="match status" value="1"/>
</dbReference>
<organism evidence="2 3">
    <name type="scientific">Anaerosolibacter carboniphilus</name>
    <dbReference type="NCBI Taxonomy" id="1417629"/>
    <lineage>
        <taxon>Bacteria</taxon>
        <taxon>Bacillati</taxon>
        <taxon>Bacillota</taxon>
        <taxon>Clostridia</taxon>
        <taxon>Peptostreptococcales</taxon>
        <taxon>Thermotaleaceae</taxon>
        <taxon>Anaerosolibacter</taxon>
    </lineage>
</organism>
<keyword evidence="3" id="KW-1185">Reference proteome</keyword>
<feature type="domain" description="Transposase IS200-like" evidence="1">
    <location>
        <begin position="20"/>
        <end position="154"/>
    </location>
</feature>
<comment type="caution">
    <text evidence="2">The sequence shown here is derived from an EMBL/GenBank/DDBJ whole genome shotgun (WGS) entry which is preliminary data.</text>
</comment>
<dbReference type="Proteomes" id="UP000579281">
    <property type="component" value="Unassembled WGS sequence"/>
</dbReference>
<evidence type="ECO:0000313" key="2">
    <source>
        <dbReference type="EMBL" id="MBB6218761.1"/>
    </source>
</evidence>
<sequence length="165" mass="19721">MEKKESPKRKSIRLKDYDYGQAGYYFVTVCTVNRNSLFGKIVGVDDPVHPPLMQKNQIGEIVFECWNRINRIYPNVVTDEFCLMPNHIHGIVLISEMVGQGRPTLQKIMQGFKSVTTRMCFKYGYRNIWQKSYYEHVIRNEQELNEIREYIINNPIKWREDKYFI</sequence>
<evidence type="ECO:0000259" key="1">
    <source>
        <dbReference type="SMART" id="SM01321"/>
    </source>
</evidence>
<accession>A0A841KZ42</accession>
<dbReference type="PANTHER" id="PTHR36966">
    <property type="entry name" value="REP-ASSOCIATED TYROSINE TRANSPOSASE"/>
    <property type="match status" value="1"/>
</dbReference>
<dbReference type="InterPro" id="IPR002686">
    <property type="entry name" value="Transposase_17"/>
</dbReference>
<proteinExistence type="predicted"/>
<dbReference type="InterPro" id="IPR036515">
    <property type="entry name" value="Transposase_17_sf"/>
</dbReference>
<dbReference type="GO" id="GO:0043565">
    <property type="term" value="F:sequence-specific DNA binding"/>
    <property type="evidence" value="ECO:0007669"/>
    <property type="project" value="TreeGrafter"/>
</dbReference>
<dbReference type="RefSeq" id="WP_184313526.1">
    <property type="nucleotide sequence ID" value="NZ_JACHEN010000047.1"/>
</dbReference>
<protein>
    <submittedName>
        <fullName evidence="2">REP element-mobilizing transposase RayT</fullName>
    </submittedName>
</protein>
<name>A0A841KZ42_9FIRM</name>
<dbReference type="GO" id="GO:0004803">
    <property type="term" value="F:transposase activity"/>
    <property type="evidence" value="ECO:0007669"/>
    <property type="project" value="InterPro"/>
</dbReference>
<reference evidence="2 3" key="1">
    <citation type="submission" date="2020-08" db="EMBL/GenBank/DDBJ databases">
        <title>Genomic Encyclopedia of Type Strains, Phase IV (KMG-IV): sequencing the most valuable type-strain genomes for metagenomic binning, comparative biology and taxonomic classification.</title>
        <authorList>
            <person name="Goeker M."/>
        </authorList>
    </citation>
    <scope>NUCLEOTIDE SEQUENCE [LARGE SCALE GENOMIC DNA]</scope>
    <source>
        <strain evidence="2 3">DSM 103526</strain>
    </source>
</reference>
<dbReference type="EMBL" id="JACHEN010000047">
    <property type="protein sequence ID" value="MBB6218761.1"/>
    <property type="molecule type" value="Genomic_DNA"/>
</dbReference>
<evidence type="ECO:0000313" key="3">
    <source>
        <dbReference type="Proteomes" id="UP000579281"/>
    </source>
</evidence>
<dbReference type="Pfam" id="PF01797">
    <property type="entry name" value="Y1_Tnp"/>
    <property type="match status" value="1"/>
</dbReference>
<dbReference type="Gene3D" id="3.30.70.1290">
    <property type="entry name" value="Transposase IS200-like"/>
    <property type="match status" value="1"/>
</dbReference>
<dbReference type="InterPro" id="IPR052715">
    <property type="entry name" value="RAYT_transposase"/>
</dbReference>
<dbReference type="AlphaFoldDB" id="A0A841KZ42"/>
<dbReference type="GO" id="GO:0006313">
    <property type="term" value="P:DNA transposition"/>
    <property type="evidence" value="ECO:0007669"/>
    <property type="project" value="InterPro"/>
</dbReference>
<dbReference type="SMART" id="SM01321">
    <property type="entry name" value="Y1_Tnp"/>
    <property type="match status" value="1"/>
</dbReference>
<gene>
    <name evidence="2" type="ORF">HNQ80_004936</name>
</gene>